<keyword evidence="3" id="KW-1185">Reference proteome</keyword>
<organism evidence="2 3">
    <name type="scientific">Novosphingobium piscinae</name>
    <dbReference type="NCBI Taxonomy" id="1507448"/>
    <lineage>
        <taxon>Bacteria</taxon>
        <taxon>Pseudomonadati</taxon>
        <taxon>Pseudomonadota</taxon>
        <taxon>Alphaproteobacteria</taxon>
        <taxon>Sphingomonadales</taxon>
        <taxon>Sphingomonadaceae</taxon>
        <taxon>Novosphingobium</taxon>
    </lineage>
</organism>
<evidence type="ECO:0008006" key="4">
    <source>
        <dbReference type="Google" id="ProtNLM"/>
    </source>
</evidence>
<name>A0A7X1FZ96_9SPHN</name>
<keyword evidence="1" id="KW-0732">Signal</keyword>
<evidence type="ECO:0000256" key="1">
    <source>
        <dbReference type="SAM" id="SignalP"/>
    </source>
</evidence>
<feature type="signal peptide" evidence="1">
    <location>
        <begin position="1"/>
        <end position="16"/>
    </location>
</feature>
<evidence type="ECO:0000313" key="2">
    <source>
        <dbReference type="EMBL" id="MBC2669142.1"/>
    </source>
</evidence>
<feature type="chain" id="PRO_5030763039" description="Homogentisate 1,2-dioxygenase" evidence="1">
    <location>
        <begin position="17"/>
        <end position="154"/>
    </location>
</feature>
<evidence type="ECO:0000313" key="3">
    <source>
        <dbReference type="Proteomes" id="UP000551327"/>
    </source>
</evidence>
<dbReference type="AlphaFoldDB" id="A0A7X1FZ96"/>
<protein>
    <recommendedName>
        <fullName evidence="4">Homogentisate 1,2-dioxygenase</fullName>
    </recommendedName>
</protein>
<proteinExistence type="predicted"/>
<dbReference type="Proteomes" id="UP000551327">
    <property type="component" value="Unassembled WGS sequence"/>
</dbReference>
<comment type="caution">
    <text evidence="2">The sequence shown here is derived from an EMBL/GenBank/DDBJ whole genome shotgun (WGS) entry which is preliminary data.</text>
</comment>
<dbReference type="EMBL" id="JACLAX010000006">
    <property type="protein sequence ID" value="MBC2669142.1"/>
    <property type="molecule type" value="Genomic_DNA"/>
</dbReference>
<accession>A0A7X1FZ96</accession>
<gene>
    <name evidence="2" type="ORF">H7F53_08300</name>
</gene>
<dbReference type="RefSeq" id="WP_185679024.1">
    <property type="nucleotide sequence ID" value="NZ_JACLAX010000006.1"/>
</dbReference>
<reference evidence="2 3" key="1">
    <citation type="submission" date="2020-08" db="EMBL/GenBank/DDBJ databases">
        <title>The genome sequence of type strain Novosphingobium piscinae KCTC 42194.</title>
        <authorList>
            <person name="Liu Y."/>
        </authorList>
    </citation>
    <scope>NUCLEOTIDE SEQUENCE [LARGE SCALE GENOMIC DNA]</scope>
    <source>
        <strain evidence="2 3">KCTC 42194</strain>
    </source>
</reference>
<sequence length="154" mass="15642">MLPLLLSLAAPLAATAAPAPTTTPAPAAAACPAVPAPLPADLAAWRAAPTRAGSLRLGQPATMALTAMAEPEAGYGGNRPLIVPQTGTYRVLLSDAAWIDVLAAGVTLQSSGHTHGPACSGIRKIVSFQLPAGRYTVRLRKSPVAQVRILVAPE</sequence>